<dbReference type="Proteomes" id="UP000005856">
    <property type="component" value="Unassembled WGS sequence"/>
</dbReference>
<dbReference type="InterPro" id="IPR011051">
    <property type="entry name" value="RmlC_Cupin_sf"/>
</dbReference>
<dbReference type="InterPro" id="IPR014710">
    <property type="entry name" value="RmlC-like_jellyroll"/>
</dbReference>
<dbReference type="InterPro" id="IPR013096">
    <property type="entry name" value="Cupin_2"/>
</dbReference>
<comment type="caution">
    <text evidence="3">The sequence shown here is derived from an EMBL/GenBank/DDBJ whole genome shotgun (WGS) entry which is preliminary data.</text>
</comment>
<evidence type="ECO:0000259" key="2">
    <source>
        <dbReference type="Pfam" id="PF07883"/>
    </source>
</evidence>
<dbReference type="Gene3D" id="2.60.120.10">
    <property type="entry name" value="Jelly Rolls"/>
    <property type="match status" value="1"/>
</dbReference>
<dbReference type="Pfam" id="PF07883">
    <property type="entry name" value="Cupin_2"/>
    <property type="match status" value="1"/>
</dbReference>
<dbReference type="RefSeq" id="WP_007153642.1">
    <property type="nucleotide sequence ID" value="NZ_ABCP01000011.1"/>
</dbReference>
<dbReference type="STRING" id="443152.MDG893_15255"/>
<gene>
    <name evidence="3" type="ORF">MDG893_15255</name>
</gene>
<dbReference type="SUPFAM" id="SSF51182">
    <property type="entry name" value="RmlC-like cupins"/>
    <property type="match status" value="1"/>
</dbReference>
<reference evidence="3 4" key="1">
    <citation type="submission" date="2007-06" db="EMBL/GenBank/DDBJ databases">
        <authorList>
            <person name="Green D."/>
            <person name="Ferriera S."/>
            <person name="Johnson J."/>
            <person name="Kravitz S."/>
            <person name="Beeson K."/>
            <person name="Sutton G."/>
            <person name="Rogers Y.-H."/>
            <person name="Friedman R."/>
            <person name="Frazier M."/>
            <person name="Venter J.C."/>
        </authorList>
    </citation>
    <scope>NUCLEOTIDE SEQUENCE [LARGE SCALE GENOMIC DNA]</scope>
    <source>
        <strain evidence="3 4">DG893</strain>
    </source>
</reference>
<name>A6F046_9GAMM</name>
<evidence type="ECO:0000313" key="4">
    <source>
        <dbReference type="Proteomes" id="UP000005856"/>
    </source>
</evidence>
<dbReference type="AlphaFoldDB" id="A6F046"/>
<sequence length="179" mass="19866">MTGPIKTSETRGQEEANPTSGSVLERALDEHLKEHDLRHPQMFKLRARLPSQGRGSALVAATDRMWVNLKTYAQGGENTLHAHPNEDHVFIVLQGKAVFFGPDGESVTFARNEGIMLPRGCSYYFHADESEPLVLLRVGCVFDASKPPWGRVNRDGEPLPAVSKGNKAETTVFTDNYFE</sequence>
<evidence type="ECO:0000256" key="1">
    <source>
        <dbReference type="SAM" id="MobiDB-lite"/>
    </source>
</evidence>
<keyword evidence="4" id="KW-1185">Reference proteome</keyword>
<proteinExistence type="predicted"/>
<feature type="domain" description="Cupin type-2" evidence="2">
    <location>
        <begin position="71"/>
        <end position="138"/>
    </location>
</feature>
<evidence type="ECO:0000313" key="3">
    <source>
        <dbReference type="EMBL" id="EDM47959.1"/>
    </source>
</evidence>
<protein>
    <submittedName>
        <fullName evidence="3">Cupin 2, conserved barrel</fullName>
    </submittedName>
</protein>
<dbReference type="eggNOG" id="COG0662">
    <property type="taxonomic scope" value="Bacteria"/>
</dbReference>
<dbReference type="EMBL" id="ABCP01000011">
    <property type="protein sequence ID" value="EDM47959.1"/>
    <property type="molecule type" value="Genomic_DNA"/>
</dbReference>
<dbReference type="CDD" id="cd02208">
    <property type="entry name" value="cupin_RmlC-like"/>
    <property type="match status" value="1"/>
</dbReference>
<accession>A6F046</accession>
<feature type="region of interest" description="Disordered" evidence="1">
    <location>
        <begin position="1"/>
        <end position="22"/>
    </location>
</feature>
<organism evidence="3 4">
    <name type="scientific">Marinobacter algicola DG893</name>
    <dbReference type="NCBI Taxonomy" id="443152"/>
    <lineage>
        <taxon>Bacteria</taxon>
        <taxon>Pseudomonadati</taxon>
        <taxon>Pseudomonadota</taxon>
        <taxon>Gammaproteobacteria</taxon>
        <taxon>Pseudomonadales</taxon>
        <taxon>Marinobacteraceae</taxon>
        <taxon>Marinobacter</taxon>
    </lineage>
</organism>